<dbReference type="AlphaFoldDB" id="A0A7R7ZNN1"/>
<dbReference type="GO" id="GO:0003677">
    <property type="term" value="F:DNA binding"/>
    <property type="evidence" value="ECO:0007669"/>
    <property type="project" value="UniProtKB-KW"/>
</dbReference>
<dbReference type="GO" id="GO:0008270">
    <property type="term" value="F:zinc ion binding"/>
    <property type="evidence" value="ECO:0007669"/>
    <property type="project" value="InterPro"/>
</dbReference>
<evidence type="ECO:0000256" key="5">
    <source>
        <dbReference type="ARBA" id="ARBA00023242"/>
    </source>
</evidence>
<evidence type="ECO:0000256" key="1">
    <source>
        <dbReference type="ARBA" id="ARBA00022723"/>
    </source>
</evidence>
<evidence type="ECO:0000313" key="8">
    <source>
        <dbReference type="EMBL" id="BCR87726.1"/>
    </source>
</evidence>
<dbReference type="SUPFAM" id="SSF57701">
    <property type="entry name" value="Zn2/Cys6 DNA-binding domain"/>
    <property type="match status" value="1"/>
</dbReference>
<evidence type="ECO:0000256" key="2">
    <source>
        <dbReference type="ARBA" id="ARBA00023015"/>
    </source>
</evidence>
<evidence type="ECO:0000313" key="9">
    <source>
        <dbReference type="Proteomes" id="UP000637239"/>
    </source>
</evidence>
<reference evidence="8" key="1">
    <citation type="submission" date="2021-01" db="EMBL/GenBank/DDBJ databases">
        <authorList>
            <consortium name="Aspergillus chevalieri M1 genome sequencing consortium"/>
            <person name="Kazuki M."/>
            <person name="Futagami T."/>
        </authorList>
    </citation>
    <scope>NUCLEOTIDE SEQUENCE</scope>
    <source>
        <strain evidence="8">M1</strain>
    </source>
</reference>
<dbReference type="PROSITE" id="PS50048">
    <property type="entry name" value="ZN2_CY6_FUNGAL_2"/>
    <property type="match status" value="1"/>
</dbReference>
<proteinExistence type="predicted"/>
<dbReference type="PANTHER" id="PTHR47256">
    <property type="entry name" value="ZN(II)2CYS6 TRANSCRIPTION FACTOR (EUROFUNG)-RELATED"/>
    <property type="match status" value="1"/>
</dbReference>
<dbReference type="CDD" id="cd00067">
    <property type="entry name" value="GAL4"/>
    <property type="match status" value="1"/>
</dbReference>
<dbReference type="KEGG" id="ache:ACHE_40290S"/>
<evidence type="ECO:0000256" key="4">
    <source>
        <dbReference type="ARBA" id="ARBA00023163"/>
    </source>
</evidence>
<dbReference type="InterPro" id="IPR053187">
    <property type="entry name" value="Notoamide_regulator"/>
</dbReference>
<dbReference type="InterPro" id="IPR001138">
    <property type="entry name" value="Zn2Cys6_DnaBD"/>
</dbReference>
<protein>
    <recommendedName>
        <fullName evidence="7">Zn(2)-C6 fungal-type domain-containing protein</fullName>
    </recommendedName>
</protein>
<evidence type="ECO:0000256" key="3">
    <source>
        <dbReference type="ARBA" id="ARBA00023125"/>
    </source>
</evidence>
<dbReference type="GO" id="GO:0000981">
    <property type="term" value="F:DNA-binding transcription factor activity, RNA polymerase II-specific"/>
    <property type="evidence" value="ECO:0007669"/>
    <property type="project" value="InterPro"/>
</dbReference>
<gene>
    <name evidence="8" type="ORF">ACHE_40290S</name>
</gene>
<dbReference type="Pfam" id="PF04082">
    <property type="entry name" value="Fungal_trans"/>
    <property type="match status" value="1"/>
</dbReference>
<dbReference type="GeneID" id="66982085"/>
<dbReference type="PROSITE" id="PS00463">
    <property type="entry name" value="ZN2_CY6_FUNGAL_1"/>
    <property type="match status" value="1"/>
</dbReference>
<dbReference type="Gene3D" id="4.10.240.10">
    <property type="entry name" value="Zn(2)-C6 fungal-type DNA-binding domain"/>
    <property type="match status" value="1"/>
</dbReference>
<dbReference type="GO" id="GO:0006351">
    <property type="term" value="P:DNA-templated transcription"/>
    <property type="evidence" value="ECO:0007669"/>
    <property type="project" value="InterPro"/>
</dbReference>
<dbReference type="InterPro" id="IPR007219">
    <property type="entry name" value="XnlR_reg_dom"/>
</dbReference>
<dbReference type="CDD" id="cd12148">
    <property type="entry name" value="fungal_TF_MHR"/>
    <property type="match status" value="1"/>
</dbReference>
<organism evidence="8 9">
    <name type="scientific">Aspergillus chevalieri</name>
    <name type="common">Eurotium chevalieri</name>
    <dbReference type="NCBI Taxonomy" id="182096"/>
    <lineage>
        <taxon>Eukaryota</taxon>
        <taxon>Fungi</taxon>
        <taxon>Dikarya</taxon>
        <taxon>Ascomycota</taxon>
        <taxon>Pezizomycotina</taxon>
        <taxon>Eurotiomycetes</taxon>
        <taxon>Eurotiomycetidae</taxon>
        <taxon>Eurotiales</taxon>
        <taxon>Aspergillaceae</taxon>
        <taxon>Aspergillus</taxon>
        <taxon>Aspergillus subgen. Aspergillus</taxon>
    </lineage>
</organism>
<keyword evidence="2" id="KW-0805">Transcription regulation</keyword>
<reference evidence="8" key="2">
    <citation type="submission" date="2021-02" db="EMBL/GenBank/DDBJ databases">
        <title>Aspergillus chevalieri M1 genome sequence.</title>
        <authorList>
            <person name="Kadooka C."/>
            <person name="Mori K."/>
            <person name="Futagami T."/>
        </authorList>
    </citation>
    <scope>NUCLEOTIDE SEQUENCE</scope>
    <source>
        <strain evidence="8">M1</strain>
    </source>
</reference>
<evidence type="ECO:0000259" key="7">
    <source>
        <dbReference type="PROSITE" id="PS50048"/>
    </source>
</evidence>
<keyword evidence="3" id="KW-0238">DNA-binding</keyword>
<dbReference type="RefSeq" id="XP_043136248.1">
    <property type="nucleotide sequence ID" value="XM_043278472.1"/>
</dbReference>
<dbReference type="SMART" id="SM00066">
    <property type="entry name" value="GAL4"/>
    <property type="match status" value="1"/>
</dbReference>
<feature type="region of interest" description="Disordered" evidence="6">
    <location>
        <begin position="1"/>
        <end position="25"/>
    </location>
</feature>
<dbReference type="InterPro" id="IPR036864">
    <property type="entry name" value="Zn2-C6_fun-type_DNA-bd_sf"/>
</dbReference>
<dbReference type="Pfam" id="PF00172">
    <property type="entry name" value="Zn_clus"/>
    <property type="match status" value="1"/>
</dbReference>
<name>A0A7R7ZNN1_ASPCH</name>
<keyword evidence="4" id="KW-0804">Transcription</keyword>
<evidence type="ECO:0000256" key="6">
    <source>
        <dbReference type="SAM" id="MobiDB-lite"/>
    </source>
</evidence>
<accession>A0A7R7ZNN1</accession>
<keyword evidence="9" id="KW-1185">Reference proteome</keyword>
<dbReference type="PANTHER" id="PTHR47256:SF1">
    <property type="entry name" value="ZN(II)2CYS6 TRANSCRIPTION FACTOR (EUROFUNG)"/>
    <property type="match status" value="1"/>
</dbReference>
<dbReference type="Proteomes" id="UP000637239">
    <property type="component" value="Chromosome 4"/>
</dbReference>
<feature type="domain" description="Zn(2)-C6 fungal-type" evidence="7">
    <location>
        <begin position="38"/>
        <end position="67"/>
    </location>
</feature>
<dbReference type="EMBL" id="AP024419">
    <property type="protein sequence ID" value="BCR87726.1"/>
    <property type="molecule type" value="Genomic_DNA"/>
</dbReference>
<sequence>MESKQTYKPLAPKVPKTNENQAPGPYFNAYRDTRVSTACSSCRSRQIKCDGVAPCGNCRKFQAECIIDENSDNRRNATLKRKFDSLENDRELLIQLMESFRNSDDNRVHALLNLIRSNAPLFELKSYIDNQLNRESSPKLAVVGEEIRRLQQAKPRAHRNVMDVRRLCDQAVYRVPAKPWTTVTDDDEFVSHLISLYFTWYHPCFPWIDREIFLRDMKAGNADSEFCSPFLVNSLLADACAYSDYAEAYADSEDLSTRGAHFFAEAKRCLEEEEGRFTVATVQGLEVLSVCAFLMGKDRRGWVYQGQLAFAAKELARSTHSAPSNATAKSPDLAQATNFTFWGLYVITMASAMAYHKPSLVEKPDRPCPHVAHDHHKDLWYPYPAQSDGYSTHPLCHFNNLCELTIVINNWCQFLFGDSDKPAFDRVKELTESVDRRLSEWQQGLPPCLDLNIEGALLPQVLCLHMYYHNIVITIFGFAKNAENEDDETGRSSAFHKYAADRCLRSAREISNLMKLHRSFWGLDIFPAGHIQWITVSLFTLLEGRDDPANREAFTNLSIAAKTASRRWTLGKGMLRAVQVTAGKMAVSMPPETDLLFADFEQQIRNSKDREGLNSLYPNFAVSTGSIQTDEVELDKFLEKWDALGVSESNEPDV</sequence>
<keyword evidence="1" id="KW-0479">Metal-binding</keyword>
<keyword evidence="5" id="KW-0539">Nucleus</keyword>